<dbReference type="AlphaFoldDB" id="H1KYS3"/>
<keyword evidence="2" id="KW-1185">Reference proteome</keyword>
<sequence>MVNIPDVGRVKIRCSVDRKIKKKPKYLVSTNHKKKAENIISEYMKRPKIEEKHRRDKSIFRC</sequence>
<gene>
    <name evidence="1" type="ORF">MetfoDRAFT_0946</name>
</gene>
<protein>
    <submittedName>
        <fullName evidence="1">Uncharacterized protein</fullName>
    </submittedName>
</protein>
<organism evidence="1 2">
    <name type="scientific">Methanotorris formicicus Mc-S-70</name>
    <dbReference type="NCBI Taxonomy" id="647171"/>
    <lineage>
        <taxon>Archaea</taxon>
        <taxon>Methanobacteriati</taxon>
        <taxon>Methanobacteriota</taxon>
        <taxon>Methanomada group</taxon>
        <taxon>Methanococci</taxon>
        <taxon>Methanococcales</taxon>
        <taxon>Methanocaldococcaceae</taxon>
        <taxon>Methanotorris</taxon>
    </lineage>
</organism>
<dbReference type="STRING" id="647171.MetfoDRAFT_0946"/>
<evidence type="ECO:0000313" key="2">
    <source>
        <dbReference type="Proteomes" id="UP000003706"/>
    </source>
</evidence>
<evidence type="ECO:0000313" key="1">
    <source>
        <dbReference type="EMBL" id="EHP86820.1"/>
    </source>
</evidence>
<dbReference type="RefSeq" id="WP_007044383.1">
    <property type="nucleotide sequence ID" value="NZ_AGJL01000020.1"/>
</dbReference>
<proteinExistence type="predicted"/>
<dbReference type="Proteomes" id="UP000003706">
    <property type="component" value="Unassembled WGS sequence"/>
</dbReference>
<dbReference type="EMBL" id="AGJL01000020">
    <property type="protein sequence ID" value="EHP86820.1"/>
    <property type="molecule type" value="Genomic_DNA"/>
</dbReference>
<accession>H1KYS3</accession>
<comment type="caution">
    <text evidence="1">The sequence shown here is derived from an EMBL/GenBank/DDBJ whole genome shotgun (WGS) entry which is preliminary data.</text>
</comment>
<name>H1KYS3_9EURY</name>
<reference evidence="1 2" key="1">
    <citation type="submission" date="2011-09" db="EMBL/GenBank/DDBJ databases">
        <title>The draft genome of Methanotorris formicicus Mc-S-70.</title>
        <authorList>
            <consortium name="US DOE Joint Genome Institute (JGI-PGF)"/>
            <person name="Lucas S."/>
            <person name="Han J."/>
            <person name="Lapidus A."/>
            <person name="Cheng J.-F."/>
            <person name="Goodwin L."/>
            <person name="Pitluck S."/>
            <person name="Peters L."/>
            <person name="Land M.L."/>
            <person name="Hauser L."/>
            <person name="Sieprawska-Lupa M."/>
            <person name="Takai K."/>
            <person name="Miyazaki J."/>
            <person name="Whitman W."/>
            <person name="Woyke T.J."/>
        </authorList>
    </citation>
    <scope>NUCLEOTIDE SEQUENCE [LARGE SCALE GENOMIC DNA]</scope>
    <source>
        <strain evidence="1 2">Mc-S-70</strain>
    </source>
</reference>